<proteinExistence type="predicted"/>
<reference evidence="2 3" key="1">
    <citation type="journal article" date="2017" name="BMC Genomics">
        <title>Whole-genome assembly of Babesia ovata and comparative genomics between closely related pathogens.</title>
        <authorList>
            <person name="Yamagishi J."/>
            <person name="Asada M."/>
            <person name="Hakimi H."/>
            <person name="Tanaka T.Q."/>
            <person name="Sugimoto C."/>
            <person name="Kawazu S."/>
        </authorList>
    </citation>
    <scope>NUCLEOTIDE SEQUENCE [LARGE SCALE GENOMIC DNA]</scope>
    <source>
        <strain evidence="2 3">Miyake</strain>
    </source>
</reference>
<dbReference type="RefSeq" id="XP_028869734.1">
    <property type="nucleotide sequence ID" value="XM_029013901.1"/>
</dbReference>
<dbReference type="Proteomes" id="UP000236319">
    <property type="component" value="Unassembled WGS sequence"/>
</dbReference>
<feature type="coiled-coil region" evidence="1">
    <location>
        <begin position="1010"/>
        <end position="1041"/>
    </location>
</feature>
<evidence type="ECO:0000313" key="3">
    <source>
        <dbReference type="Proteomes" id="UP000236319"/>
    </source>
</evidence>
<dbReference type="EMBL" id="BDSA01000060">
    <property type="protein sequence ID" value="GBE63491.1"/>
    <property type="molecule type" value="Genomic_DNA"/>
</dbReference>
<comment type="caution">
    <text evidence="2">The sequence shown here is derived from an EMBL/GenBank/DDBJ whole genome shotgun (WGS) entry which is preliminary data.</text>
</comment>
<evidence type="ECO:0008006" key="4">
    <source>
        <dbReference type="Google" id="ProtNLM"/>
    </source>
</evidence>
<dbReference type="GeneID" id="39877261"/>
<dbReference type="PANTHER" id="PTHR45615">
    <property type="entry name" value="MYOSIN HEAVY CHAIN, NON-MUSCLE"/>
    <property type="match status" value="1"/>
</dbReference>
<feature type="coiled-coil region" evidence="1">
    <location>
        <begin position="505"/>
        <end position="532"/>
    </location>
</feature>
<accession>A0A2H6KKH5</accession>
<name>A0A2H6KKH5_9APIC</name>
<dbReference type="OrthoDB" id="366935at2759"/>
<evidence type="ECO:0000256" key="1">
    <source>
        <dbReference type="SAM" id="Coils"/>
    </source>
</evidence>
<keyword evidence="3" id="KW-1185">Reference proteome</keyword>
<dbReference type="PANTHER" id="PTHR45615:SF80">
    <property type="entry name" value="GRIP DOMAIN-CONTAINING PROTEIN"/>
    <property type="match status" value="1"/>
</dbReference>
<dbReference type="VEuPathDB" id="PiroplasmaDB:BOVATA_049840"/>
<organism evidence="2 3">
    <name type="scientific">Babesia ovata</name>
    <dbReference type="NCBI Taxonomy" id="189622"/>
    <lineage>
        <taxon>Eukaryota</taxon>
        <taxon>Sar</taxon>
        <taxon>Alveolata</taxon>
        <taxon>Apicomplexa</taxon>
        <taxon>Aconoidasida</taxon>
        <taxon>Piroplasmida</taxon>
        <taxon>Babesiidae</taxon>
        <taxon>Babesia</taxon>
    </lineage>
</organism>
<evidence type="ECO:0000313" key="2">
    <source>
        <dbReference type="EMBL" id="GBE63491.1"/>
    </source>
</evidence>
<gene>
    <name evidence="2" type="ORF">BOVATA_049840</name>
</gene>
<feature type="coiled-coil region" evidence="1">
    <location>
        <begin position="76"/>
        <end position="221"/>
    </location>
</feature>
<protein>
    <recommendedName>
        <fullName evidence="4">Extracellular matrix-binding ebh</fullName>
    </recommendedName>
</protein>
<sequence>MTGKALDDIDAHRISLGQLAGQLSDFIGGGEEVKKAILNGLHSNVTQLEKLVKTSCGDKGCCKDAVNFRVGPLKNLQEQFNDIDKIEREIDGLKNEIAEKRKASEGTPPGSDTEIQKLTREIEEKKLKLDEQKRLVDQQINNLNGALNEFNKKFSRQVSTLTASVRQCEEEIERYKESEKASKKDLKDADISIPYNLSHPLETEQAKLQSHNASLESLESLEKLITFHEEVSKNPKTEECKNILTNLCSGLEKFLGYQETSKGYSGSGIVYSDLDRLCDGVMAFLHGVLQSVKGDENVTTYDKYINEEENKLSNVLQHLQSSIGSGRVGLSASVTKVREWLGKYNEEVDRKTRGVTDGLSALIGKLHDGSNSVSGVHYYKMVEGEATKDLGTQLSDWTTTVGMIQDEVNNIQNSNINDLDSALKAQITHKIEPVKKVVEHLKGVAEKMAEGGKVGEVDSTITEKETLVKEQIRIKAEELRGTLKQNLDDINGRIDAIETQRTTTLKALKDSVQQLENAVTAADAAAIKLDEEYENEIVKKLEEINPKVQALGTEKIANDLSSVYSAISSQLEKLKARLEAFGGLGATVQGEVDNALIHIKIFLHNEISSLKGQLKGKLKTYAEEYIRLVRQQVEGIRVAMDMVDTKKGGSTNSSPLRSRAIEAQTNITGLNGELDKAANEIGKSIHNAVHEANRGLGSLETTILNELEQAIKGKISQQLSAMSSSGGYSVGNGYGGIGNGVEFAKGMSYGMSQAKSSALTAAAAAIGDIKQNFANVFRNVNAQIKGADGNDDTLKKKIEKIETGVKMFFNNGTGITGRSDGFNLLKDGQFGKYKSQKDKAESAIGLVLKQIGKLEEVYPKVKDLDDQLGKALTGAVGIPGDKVKVEDSVDARVDEKIKAADPQLDELLKKAVKKGITMLNKEVTHIHSQLTGVEPTIRPQIDKLNKVPSGGSPGAIQAQISDLQKQIDELKKLVSGVNNKARSTIKTQVTSLKEQVAQILAGITKINSAIEEFDRALKSAIQQAQQAAKAARKELGDLIGTTETELTKAAKAAFEAVHTAVKTMFAEGHKADLAQLKELVSAQNAAITDIIEKDKKNGLKGLMAKMYETGGDKLNELKNYNDPKIPAHFKDLSDKLKDYLKLIFDYISAQVKTTSSSPTKEPTKMLGEVQGKLETLLGNLSTSKHFDNVFVTHLESYSSEHNTFTPSQFAGPDNALLLDVLQEGLQRLRDQLDRAYVSAYSGDYWNNNNKDKCANVFCTIMHTFYRDLRVLRDGLTSGAWYHKNIYLSDSNPLGAFFKNCDYGVSKTADTQNGELRNTIDGKTILGFLHQANKIFNSNFYKGPAIDLHRHIRTYYTACHLTLHDSPRYPSTVRDMLSWLTGLPYTAVYQGIKTHCDTLLKKEITDAEKKSQPADPVISNILRDELRDNLDKTCKISYDLLTTLQGHGNGFDQAEYRYASNFRDNCQKFYYPTNVSSLFAMLTELCTRLLYSLYFVYSRCRTPSKYNGWSDCTYGNAVQGYQSNCNIASHTGKDCDPKSLLQSHLMDRLPGFLPHSLSSNGNSLSCNTCRTAPRGTPCVTPMGFWDMTTAASVTKNGNAICEVLKGLCKNADSPLPRLLRSLMFICPTAPKNLADLFSVFCNVMQIFKDSKYAHNSEYKTTLDVAINNCFPSSYTKLFHNDYSATNLTDKLRDLYCSRNEHPDQLLDATHHGLQSLSPNPMSDKSEQCSLKLATCAPYLQALGSHAHHTYAPKHAALYVSWCSYLVWEFWQLLDSLLKAFNNMSCKTYGCSCNCPPETWPFETTQPELPLLFDR</sequence>
<keyword evidence="1" id="KW-0175">Coiled coil</keyword>